<evidence type="ECO:0000313" key="1">
    <source>
        <dbReference type="EMBL" id="KAK7858604.1"/>
    </source>
</evidence>
<name>A0AAW0M7A7_QUESU</name>
<organism evidence="1 2">
    <name type="scientific">Quercus suber</name>
    <name type="common">Cork oak</name>
    <dbReference type="NCBI Taxonomy" id="58331"/>
    <lineage>
        <taxon>Eukaryota</taxon>
        <taxon>Viridiplantae</taxon>
        <taxon>Streptophyta</taxon>
        <taxon>Embryophyta</taxon>
        <taxon>Tracheophyta</taxon>
        <taxon>Spermatophyta</taxon>
        <taxon>Magnoliopsida</taxon>
        <taxon>eudicotyledons</taxon>
        <taxon>Gunneridae</taxon>
        <taxon>Pentapetalae</taxon>
        <taxon>rosids</taxon>
        <taxon>fabids</taxon>
        <taxon>Fagales</taxon>
        <taxon>Fagaceae</taxon>
        <taxon>Quercus</taxon>
    </lineage>
</organism>
<reference evidence="1 2" key="1">
    <citation type="journal article" date="2018" name="Sci. Data">
        <title>The draft genome sequence of cork oak.</title>
        <authorList>
            <person name="Ramos A.M."/>
            <person name="Usie A."/>
            <person name="Barbosa P."/>
            <person name="Barros P.M."/>
            <person name="Capote T."/>
            <person name="Chaves I."/>
            <person name="Simoes F."/>
            <person name="Abreu I."/>
            <person name="Carrasquinho I."/>
            <person name="Faro C."/>
            <person name="Guimaraes J.B."/>
            <person name="Mendonca D."/>
            <person name="Nobrega F."/>
            <person name="Rodrigues L."/>
            <person name="Saibo N.J.M."/>
            <person name="Varela M.C."/>
            <person name="Egas C."/>
            <person name="Matos J."/>
            <person name="Miguel C.M."/>
            <person name="Oliveira M.M."/>
            <person name="Ricardo C.P."/>
            <person name="Goncalves S."/>
        </authorList>
    </citation>
    <scope>NUCLEOTIDE SEQUENCE [LARGE SCALE GENOMIC DNA]</scope>
    <source>
        <strain evidence="2">cv. HL8</strain>
    </source>
</reference>
<gene>
    <name evidence="1" type="ORF">CFP56_011464</name>
</gene>
<accession>A0AAW0M7A7</accession>
<sequence length="29" mass="3578">MVWPTYQAGLPYYYVYDILYNNQNSRTIM</sequence>
<dbReference type="AlphaFoldDB" id="A0AAW0M7A7"/>
<evidence type="ECO:0000313" key="2">
    <source>
        <dbReference type="Proteomes" id="UP000237347"/>
    </source>
</evidence>
<proteinExistence type="predicted"/>
<keyword evidence="2" id="KW-1185">Reference proteome</keyword>
<comment type="caution">
    <text evidence="1">The sequence shown here is derived from an EMBL/GenBank/DDBJ whole genome shotgun (WGS) entry which is preliminary data.</text>
</comment>
<protein>
    <submittedName>
        <fullName evidence="1">Uncharacterized protein</fullName>
    </submittedName>
</protein>
<dbReference type="Proteomes" id="UP000237347">
    <property type="component" value="Unassembled WGS sequence"/>
</dbReference>
<dbReference type="EMBL" id="PKMF04000018">
    <property type="protein sequence ID" value="KAK7858604.1"/>
    <property type="molecule type" value="Genomic_DNA"/>
</dbReference>